<evidence type="ECO:0000313" key="4">
    <source>
        <dbReference type="Proteomes" id="UP000605848"/>
    </source>
</evidence>
<keyword evidence="1" id="KW-1133">Transmembrane helix</keyword>
<dbReference type="EMBL" id="JAEQMY010000093">
    <property type="protein sequence ID" value="MBL0407588.1"/>
    <property type="molecule type" value="Genomic_DNA"/>
</dbReference>
<comment type="caution">
    <text evidence="3">The sequence shown here is derived from an EMBL/GenBank/DDBJ whole genome shotgun (WGS) entry which is preliminary data.</text>
</comment>
<dbReference type="PANTHER" id="PTHR33840">
    <property type="match status" value="1"/>
</dbReference>
<sequence length="478" mass="53745">MPKNIVIFSDGTGQRGGVLVDERRSNIYKLYRATRCGPDAAIDPKEQLAHYDAGIGTLPPGLGTLGSLWRKFRNLVSQALGLGLTANIIECYAAVIRLWQPGDRIFLFGFSRGAYTIRCLGAVIGSCGIPRQAKGGGPLRRDEASTHRIAREAVKRVYQHTESRREEEASPREKQLLAQRRELARRFRQDYGCDANGETNAYPYFIGVFDTVASLANPVMLFVLGIVALLGVALVSTLLWYLVPPFWIFTGWTQWVVVLALLVGIVAFGANLITRWKWEIGVDPWTWRHPFHLTRARMTFYDTELNPKIPFARHALAIDEARTSFQRVPWGPLTVARAEAQCLEDPDAPRSFEQIWFAGNHSDIGGSYPENESRLSDIALQWMVEAATGAGLKIDPSLLKLYPDPEGPQHDETKSSLFQFAGKKPRAIREDAVLHPSVRERFKAEEVLHYDIMQPYRPVNLRGHDDVAHHYRETSGQA</sequence>
<dbReference type="PANTHER" id="PTHR33840:SF1">
    <property type="entry name" value="TLE1 PHOSPHOLIPASE DOMAIN-CONTAINING PROTEIN"/>
    <property type="match status" value="1"/>
</dbReference>
<feature type="transmembrane region" description="Helical" evidence="1">
    <location>
        <begin position="219"/>
        <end position="243"/>
    </location>
</feature>
<dbReference type="Pfam" id="PF09994">
    <property type="entry name" value="T6SS_Tle1-like_cat"/>
    <property type="match status" value="2"/>
</dbReference>
<evidence type="ECO:0000313" key="3">
    <source>
        <dbReference type="EMBL" id="MBL0407588.1"/>
    </source>
</evidence>
<dbReference type="RefSeq" id="WP_202064980.1">
    <property type="nucleotide sequence ID" value="NZ_JAEQMY010000093.1"/>
</dbReference>
<reference evidence="3" key="1">
    <citation type="submission" date="2021-01" db="EMBL/GenBank/DDBJ databases">
        <title>Microvirga sp.</title>
        <authorList>
            <person name="Kim M.K."/>
        </authorList>
    </citation>
    <scope>NUCLEOTIDE SEQUENCE</scope>
    <source>
        <strain evidence="3">5420S-16</strain>
    </source>
</reference>
<dbReference type="Proteomes" id="UP000605848">
    <property type="component" value="Unassembled WGS sequence"/>
</dbReference>
<feature type="domain" description="T6SS Phospholipase effector Tle1-like catalytic" evidence="2">
    <location>
        <begin position="295"/>
        <end position="385"/>
    </location>
</feature>
<proteinExistence type="predicted"/>
<name>A0A936ZN15_9HYPH</name>
<accession>A0A936ZN15</accession>
<keyword evidence="1" id="KW-0472">Membrane</keyword>
<feature type="transmembrane region" description="Helical" evidence="1">
    <location>
        <begin position="255"/>
        <end position="273"/>
    </location>
</feature>
<keyword evidence="1" id="KW-0812">Transmembrane</keyword>
<gene>
    <name evidence="3" type="ORF">JKG68_27090</name>
</gene>
<keyword evidence="4" id="KW-1185">Reference proteome</keyword>
<dbReference type="InterPro" id="IPR018712">
    <property type="entry name" value="Tle1-like_cat"/>
</dbReference>
<feature type="domain" description="T6SS Phospholipase effector Tle1-like catalytic" evidence="2">
    <location>
        <begin position="3"/>
        <end position="219"/>
    </location>
</feature>
<evidence type="ECO:0000256" key="1">
    <source>
        <dbReference type="SAM" id="Phobius"/>
    </source>
</evidence>
<organism evidence="3 4">
    <name type="scientific">Microvirga aerilata</name>
    <dbReference type="NCBI Taxonomy" id="670292"/>
    <lineage>
        <taxon>Bacteria</taxon>
        <taxon>Pseudomonadati</taxon>
        <taxon>Pseudomonadota</taxon>
        <taxon>Alphaproteobacteria</taxon>
        <taxon>Hyphomicrobiales</taxon>
        <taxon>Methylobacteriaceae</taxon>
        <taxon>Microvirga</taxon>
    </lineage>
</organism>
<dbReference type="AlphaFoldDB" id="A0A936ZN15"/>
<protein>
    <submittedName>
        <fullName evidence="3">DUF2235 domain-containing protein</fullName>
    </submittedName>
</protein>
<evidence type="ECO:0000259" key="2">
    <source>
        <dbReference type="Pfam" id="PF09994"/>
    </source>
</evidence>